<name>A0ABP3C446_9MICO</name>
<dbReference type="RefSeq" id="WP_339391417.1">
    <property type="nucleotide sequence ID" value="NZ_BAAAAF010000001.1"/>
</dbReference>
<dbReference type="Pfam" id="PF06114">
    <property type="entry name" value="Peptidase_M78"/>
    <property type="match status" value="1"/>
</dbReference>
<protein>
    <recommendedName>
        <fullName evidence="2">HTH cro/C1-type domain-containing protein</fullName>
    </recommendedName>
</protein>
<dbReference type="Proteomes" id="UP001498238">
    <property type="component" value="Unassembled WGS sequence"/>
</dbReference>
<comment type="similarity">
    <text evidence="1">Belongs to the short-chain fatty acyl-CoA assimilation regulator (ScfR) family.</text>
</comment>
<sequence length="356" mass="38461">MDTIGARVRAAILSNGSLQKDVASAVGMTTDALSRALNGQRGFSASELAAIARHLDADLHYLITGEADPHTLTVSARHAFDPDTRRRSADGAEADRTVINGVVLALRQADLHTSPPELPRTPDEMANLLGQDFARDFINRLDALGINVIRIEDISTAYSFMADGRPVIVIRSTGNWFYENWSLAHELGHLCLGHSGIVPGSAVVDAAEAAANEFAAELLLPATALIDVDESVVESAMAELIWAYGVSTEAMRNRLENLDRPVSGSVQALLLKNTQRALRHHWIWGADDPITERMTEASARRFPQSWIEGHLARIAQGTLHKDTLAWMLGVASEALEVEEPPSTGPTDTADLADLLG</sequence>
<organism evidence="3 4">
    <name type="scientific">Brevibacterium metallidurans</name>
    <dbReference type="NCBI Taxonomy" id="1482676"/>
    <lineage>
        <taxon>Bacteria</taxon>
        <taxon>Bacillati</taxon>
        <taxon>Actinomycetota</taxon>
        <taxon>Actinomycetes</taxon>
        <taxon>Micrococcales</taxon>
        <taxon>Brevibacteriaceae</taxon>
        <taxon>Brevibacterium</taxon>
    </lineage>
</organism>
<comment type="caution">
    <text evidence="3">The sequence shown here is derived from an EMBL/GenBank/DDBJ whole genome shotgun (WGS) entry which is preliminary data.</text>
</comment>
<evidence type="ECO:0000313" key="3">
    <source>
        <dbReference type="EMBL" id="GAA0034438.1"/>
    </source>
</evidence>
<evidence type="ECO:0000256" key="1">
    <source>
        <dbReference type="ARBA" id="ARBA00007227"/>
    </source>
</evidence>
<evidence type="ECO:0000313" key="4">
    <source>
        <dbReference type="Proteomes" id="UP001498238"/>
    </source>
</evidence>
<dbReference type="Gene3D" id="1.10.10.2910">
    <property type="match status" value="1"/>
</dbReference>
<accession>A0ABP3C446</accession>
<dbReference type="CDD" id="cd00093">
    <property type="entry name" value="HTH_XRE"/>
    <property type="match status" value="1"/>
</dbReference>
<gene>
    <name evidence="3" type="ORF">NCCP602_03990</name>
</gene>
<dbReference type="InterPro" id="IPR001387">
    <property type="entry name" value="Cro/C1-type_HTH"/>
</dbReference>
<dbReference type="EMBL" id="BAAAAF010000001">
    <property type="protein sequence ID" value="GAA0034438.1"/>
    <property type="molecule type" value="Genomic_DNA"/>
</dbReference>
<dbReference type="PROSITE" id="PS50943">
    <property type="entry name" value="HTH_CROC1"/>
    <property type="match status" value="1"/>
</dbReference>
<reference evidence="3 4" key="1">
    <citation type="submission" date="2024-01" db="EMBL/GenBank/DDBJ databases">
        <title>Characterization of antibiotic resistant novel bacterial strains and their environmental applications.</title>
        <authorList>
            <person name="Manzoor S."/>
            <person name="Abbas S."/>
            <person name="Arshad M."/>
            <person name="Ahmed I."/>
        </authorList>
    </citation>
    <scope>NUCLEOTIDE SEQUENCE [LARGE SCALE GENOMIC DNA]</scope>
    <source>
        <strain evidence="3 4">NCCP-602</strain>
    </source>
</reference>
<evidence type="ECO:0000259" key="2">
    <source>
        <dbReference type="PROSITE" id="PS50943"/>
    </source>
</evidence>
<feature type="domain" description="HTH cro/C1-type" evidence="2">
    <location>
        <begin position="19"/>
        <end position="62"/>
    </location>
</feature>
<dbReference type="PANTHER" id="PTHR43236:SF1">
    <property type="entry name" value="BLL7220 PROTEIN"/>
    <property type="match status" value="1"/>
</dbReference>
<dbReference type="Gene3D" id="1.10.260.40">
    <property type="entry name" value="lambda repressor-like DNA-binding domains"/>
    <property type="match status" value="1"/>
</dbReference>
<dbReference type="InterPro" id="IPR010982">
    <property type="entry name" value="Lambda_DNA-bd_dom_sf"/>
</dbReference>
<dbReference type="SMART" id="SM00530">
    <property type="entry name" value="HTH_XRE"/>
    <property type="match status" value="1"/>
</dbReference>
<dbReference type="SUPFAM" id="SSF47413">
    <property type="entry name" value="lambda repressor-like DNA-binding domains"/>
    <property type="match status" value="1"/>
</dbReference>
<keyword evidence="4" id="KW-1185">Reference proteome</keyword>
<dbReference type="InterPro" id="IPR052345">
    <property type="entry name" value="Rad_response_metalloprotease"/>
</dbReference>
<dbReference type="InterPro" id="IPR010359">
    <property type="entry name" value="IrrE_HExxH"/>
</dbReference>
<proteinExistence type="inferred from homology"/>
<dbReference type="PANTHER" id="PTHR43236">
    <property type="entry name" value="ANTITOXIN HIGA1"/>
    <property type="match status" value="1"/>
</dbReference>
<dbReference type="Pfam" id="PF01381">
    <property type="entry name" value="HTH_3"/>
    <property type="match status" value="1"/>
</dbReference>